<dbReference type="EMBL" id="HACG01020076">
    <property type="protein sequence ID" value="CEK66941.1"/>
    <property type="molecule type" value="Transcribed_RNA"/>
</dbReference>
<reference evidence="2" key="1">
    <citation type="submission" date="2014-12" db="EMBL/GenBank/DDBJ databases">
        <title>Insight into the proteome of Arion vulgaris.</title>
        <authorList>
            <person name="Aradska J."/>
            <person name="Bulat T."/>
            <person name="Smidak R."/>
            <person name="Sarate P."/>
            <person name="Gangsoo J."/>
            <person name="Sialana F."/>
            <person name="Bilban M."/>
            <person name="Lubec G."/>
        </authorList>
    </citation>
    <scope>NUCLEOTIDE SEQUENCE</scope>
    <source>
        <tissue evidence="2">Skin</tissue>
    </source>
</reference>
<name>A0A0B6ZGI5_9EUPU</name>
<sequence length="162" mass="18210">TSGSTGLCKLVPRTHRELLRMARRYTNQVQSTYFNDRQLSWLGGFPFDYFNCCMPRLLQDALDGRQAQNVREIWTLLQRESCDGAFLAPSDVLDLIKEFEFKPPDFKLKFLTTAGVSLRQNAMAALGTITHSIINMYASTETGIIALLSVNKASEFKDCACG</sequence>
<feature type="non-terminal residue" evidence="2">
    <location>
        <position position="162"/>
    </location>
</feature>
<dbReference type="InterPro" id="IPR000873">
    <property type="entry name" value="AMP-dep_synth/lig_dom"/>
</dbReference>
<dbReference type="AlphaFoldDB" id="A0A0B6ZGI5"/>
<dbReference type="InterPro" id="IPR042099">
    <property type="entry name" value="ANL_N_sf"/>
</dbReference>
<feature type="domain" description="AMP-dependent synthetase/ligase" evidence="1">
    <location>
        <begin position="1"/>
        <end position="151"/>
    </location>
</feature>
<dbReference type="Pfam" id="PF00501">
    <property type="entry name" value="AMP-binding"/>
    <property type="match status" value="1"/>
</dbReference>
<proteinExistence type="predicted"/>
<dbReference type="Gene3D" id="3.40.50.12780">
    <property type="entry name" value="N-terminal domain of ligase-like"/>
    <property type="match status" value="1"/>
</dbReference>
<organism evidence="2">
    <name type="scientific">Arion vulgaris</name>
    <dbReference type="NCBI Taxonomy" id="1028688"/>
    <lineage>
        <taxon>Eukaryota</taxon>
        <taxon>Metazoa</taxon>
        <taxon>Spiralia</taxon>
        <taxon>Lophotrochozoa</taxon>
        <taxon>Mollusca</taxon>
        <taxon>Gastropoda</taxon>
        <taxon>Heterobranchia</taxon>
        <taxon>Euthyneura</taxon>
        <taxon>Panpulmonata</taxon>
        <taxon>Eupulmonata</taxon>
        <taxon>Stylommatophora</taxon>
        <taxon>Helicina</taxon>
        <taxon>Arionoidea</taxon>
        <taxon>Arionidae</taxon>
        <taxon>Arion</taxon>
    </lineage>
</organism>
<evidence type="ECO:0000259" key="1">
    <source>
        <dbReference type="Pfam" id="PF00501"/>
    </source>
</evidence>
<dbReference type="SUPFAM" id="SSF56801">
    <property type="entry name" value="Acetyl-CoA synthetase-like"/>
    <property type="match status" value="1"/>
</dbReference>
<feature type="non-terminal residue" evidence="2">
    <location>
        <position position="1"/>
    </location>
</feature>
<accession>A0A0B6ZGI5</accession>
<evidence type="ECO:0000313" key="2">
    <source>
        <dbReference type="EMBL" id="CEK66941.1"/>
    </source>
</evidence>
<protein>
    <recommendedName>
        <fullName evidence="1">AMP-dependent synthetase/ligase domain-containing protein</fullName>
    </recommendedName>
</protein>
<gene>
    <name evidence="2" type="primary">ORF60723</name>
</gene>